<evidence type="ECO:0000313" key="5">
    <source>
        <dbReference type="Proteomes" id="UP000001227"/>
    </source>
</evidence>
<dbReference type="SUPFAM" id="SSF48403">
    <property type="entry name" value="Ankyrin repeat"/>
    <property type="match status" value="1"/>
</dbReference>
<keyword evidence="1" id="KW-0677">Repeat</keyword>
<feature type="repeat" description="ANK" evidence="3">
    <location>
        <begin position="232"/>
        <end position="264"/>
    </location>
</feature>
<evidence type="ECO:0000256" key="1">
    <source>
        <dbReference type="ARBA" id="ARBA00022737"/>
    </source>
</evidence>
<proteinExistence type="predicted"/>
<dbReference type="SMART" id="SM00248">
    <property type="entry name" value="ANK"/>
    <property type="match status" value="9"/>
</dbReference>
<dbReference type="Pfam" id="PF00023">
    <property type="entry name" value="Ank"/>
    <property type="match status" value="2"/>
</dbReference>
<dbReference type="PANTHER" id="PTHR24201">
    <property type="entry name" value="ANK_REP_REGION DOMAIN-CONTAINING PROTEIN"/>
    <property type="match status" value="1"/>
</dbReference>
<dbReference type="RefSeq" id="WP_012472427.1">
    <property type="nucleotide sequence ID" value="NC_010830.1"/>
</dbReference>
<sequence>MKTIEEFKNKLYCCSDNFLCLIFVLVTVISCECNNKGNKGRSGIPTLKYNINAEVITDDMINTAKAAGKNFLADILTKLQKNETVDIDACNYNYWSERNHTALMQAVEIRSLPIVKALIARGAKVNTIYGENAALHVAASFGYTEILLELIEHGADVNIKGREWGGNAPLHYAAESGHVETIAKLIEKGAELNTKNIYGNTPLHFAAQAGHIEAILKLLEKGGDIDAKNQIDEETPLHLASGSGHTNAVVKLIEKGAIIDIKNIDGDTPLHRAARFGHTETVLKLLEKGAELNTKNIDGNTPLHFAAQAGHRETVLRLIEYSIKLNIKNTYIDTKDICERTPLHVAALYNQQTATVLELIKQGATIDIQDGEGNTPLHNAAWRGHLNVVHALVNARAKKDIHNNKGQIPLDLATSEEVKNALK</sequence>
<dbReference type="AlphaFoldDB" id="B3ER17"/>
<dbReference type="KEGG" id="aas:Aasi_0225"/>
<evidence type="ECO:0000256" key="3">
    <source>
        <dbReference type="PROSITE-ProRule" id="PRU00023"/>
    </source>
</evidence>
<name>B3ER17_AMOA5</name>
<dbReference type="PROSITE" id="PS50297">
    <property type="entry name" value="ANK_REP_REGION"/>
    <property type="match status" value="8"/>
</dbReference>
<keyword evidence="5" id="KW-1185">Reference proteome</keyword>
<dbReference type="PROSITE" id="PS50088">
    <property type="entry name" value="ANK_REPEAT"/>
    <property type="match status" value="9"/>
</dbReference>
<dbReference type="EMBL" id="CP001102">
    <property type="protein sequence ID" value="ACE05669.1"/>
    <property type="molecule type" value="Genomic_DNA"/>
</dbReference>
<dbReference type="HOGENOM" id="CLU_000134_18_0_10"/>
<dbReference type="STRING" id="452471.Aasi_0225"/>
<dbReference type="InterPro" id="IPR002110">
    <property type="entry name" value="Ankyrin_rpt"/>
</dbReference>
<feature type="repeat" description="ANK" evidence="3">
    <location>
        <begin position="265"/>
        <end position="297"/>
    </location>
</feature>
<dbReference type="PRINTS" id="PR01415">
    <property type="entry name" value="ANKYRIN"/>
</dbReference>
<keyword evidence="2 3" id="KW-0040">ANK repeat</keyword>
<reference evidence="4 5" key="1">
    <citation type="journal article" date="2010" name="J. Bacteriol.">
        <title>The genome of the amoeba symbiont 'Candidatus Amoebophilus asiaticus' reveals common mechanisms for host cell interaction among amoeba-associated bacteria.</title>
        <authorList>
            <person name="Schmitz-Esser S."/>
            <person name="Tischler P."/>
            <person name="Arnold R."/>
            <person name="Montanaro J."/>
            <person name="Wagner M."/>
            <person name="Rattei T."/>
            <person name="Horn M."/>
        </authorList>
    </citation>
    <scope>NUCLEOTIDE SEQUENCE [LARGE SCALE GENOMIC DNA]</scope>
    <source>
        <strain evidence="4 5">5a2</strain>
    </source>
</reference>
<dbReference type="Gene3D" id="1.25.40.20">
    <property type="entry name" value="Ankyrin repeat-containing domain"/>
    <property type="match status" value="4"/>
</dbReference>
<dbReference type="PROSITE" id="PS51257">
    <property type="entry name" value="PROKAR_LIPOPROTEIN"/>
    <property type="match status" value="1"/>
</dbReference>
<dbReference type="Pfam" id="PF12796">
    <property type="entry name" value="Ank_2"/>
    <property type="match status" value="3"/>
</dbReference>
<organism evidence="4 5">
    <name type="scientific">Amoebophilus asiaticus (strain 5a2)</name>
    <dbReference type="NCBI Taxonomy" id="452471"/>
    <lineage>
        <taxon>Bacteria</taxon>
        <taxon>Pseudomonadati</taxon>
        <taxon>Bacteroidota</taxon>
        <taxon>Cytophagia</taxon>
        <taxon>Cytophagales</taxon>
        <taxon>Amoebophilaceae</taxon>
        <taxon>Candidatus Amoebophilus</taxon>
    </lineage>
</organism>
<protein>
    <submittedName>
        <fullName evidence="4">Uncharacterized protein</fullName>
    </submittedName>
</protein>
<dbReference type="Proteomes" id="UP000001227">
    <property type="component" value="Chromosome"/>
</dbReference>
<feature type="repeat" description="ANK" evidence="3">
    <location>
        <begin position="130"/>
        <end position="162"/>
    </location>
</feature>
<feature type="repeat" description="ANK" evidence="3">
    <location>
        <begin position="298"/>
        <end position="330"/>
    </location>
</feature>
<dbReference type="eggNOG" id="COG0666">
    <property type="taxonomic scope" value="Bacteria"/>
</dbReference>
<dbReference type="OrthoDB" id="5657095at2"/>
<evidence type="ECO:0000256" key="2">
    <source>
        <dbReference type="ARBA" id="ARBA00023043"/>
    </source>
</evidence>
<gene>
    <name evidence="4" type="ordered locus">Aasi_0225</name>
</gene>
<accession>B3ER17</accession>
<feature type="repeat" description="ANK" evidence="3">
    <location>
        <begin position="165"/>
        <end position="197"/>
    </location>
</feature>
<feature type="repeat" description="ANK" evidence="3">
    <location>
        <begin position="198"/>
        <end position="230"/>
    </location>
</feature>
<feature type="repeat" description="ANK" evidence="3">
    <location>
        <begin position="372"/>
        <end position="404"/>
    </location>
</feature>
<dbReference type="PANTHER" id="PTHR24201:SF16">
    <property type="entry name" value="ANKYRIN-1-LIKE-RELATED"/>
    <property type="match status" value="1"/>
</dbReference>
<dbReference type="InterPro" id="IPR050776">
    <property type="entry name" value="Ank_Repeat/CDKN_Inhibitor"/>
</dbReference>
<feature type="repeat" description="ANK" evidence="3">
    <location>
        <begin position="338"/>
        <end position="371"/>
    </location>
</feature>
<feature type="repeat" description="ANK" evidence="3">
    <location>
        <begin position="98"/>
        <end position="130"/>
    </location>
</feature>
<evidence type="ECO:0000313" key="4">
    <source>
        <dbReference type="EMBL" id="ACE05669.1"/>
    </source>
</evidence>
<dbReference type="InterPro" id="IPR036770">
    <property type="entry name" value="Ankyrin_rpt-contain_sf"/>
</dbReference>